<name>A0ABP6KC39_9ACTN</name>
<feature type="region of interest" description="Disordered" evidence="1">
    <location>
        <begin position="69"/>
        <end position="133"/>
    </location>
</feature>
<protein>
    <submittedName>
        <fullName evidence="2">Uncharacterized protein</fullName>
    </submittedName>
</protein>
<reference evidence="3" key="1">
    <citation type="journal article" date="2019" name="Int. J. Syst. Evol. Microbiol.">
        <title>The Global Catalogue of Microorganisms (GCM) 10K type strain sequencing project: providing services to taxonomists for standard genome sequencing and annotation.</title>
        <authorList>
            <consortium name="The Broad Institute Genomics Platform"/>
            <consortium name="The Broad Institute Genome Sequencing Center for Infectious Disease"/>
            <person name="Wu L."/>
            <person name="Ma J."/>
        </authorList>
    </citation>
    <scope>NUCLEOTIDE SEQUENCE [LARGE SCALE GENOMIC DNA]</scope>
    <source>
        <strain evidence="3">JCM 3106</strain>
    </source>
</reference>
<feature type="compositionally biased region" description="Polar residues" evidence="1">
    <location>
        <begin position="123"/>
        <end position="133"/>
    </location>
</feature>
<comment type="caution">
    <text evidence="2">The sequence shown here is derived from an EMBL/GenBank/DDBJ whole genome shotgun (WGS) entry which is preliminary data.</text>
</comment>
<evidence type="ECO:0000256" key="1">
    <source>
        <dbReference type="SAM" id="MobiDB-lite"/>
    </source>
</evidence>
<dbReference type="RefSeq" id="WP_344892054.1">
    <property type="nucleotide sequence ID" value="NZ_BAAAWD010000006.1"/>
</dbReference>
<dbReference type="EMBL" id="BAAAWD010000006">
    <property type="protein sequence ID" value="GAA3000490.1"/>
    <property type="molecule type" value="Genomic_DNA"/>
</dbReference>
<proteinExistence type="predicted"/>
<organism evidence="2 3">
    <name type="scientific">Streptosporangium longisporum</name>
    <dbReference type="NCBI Taxonomy" id="46187"/>
    <lineage>
        <taxon>Bacteria</taxon>
        <taxon>Bacillati</taxon>
        <taxon>Actinomycetota</taxon>
        <taxon>Actinomycetes</taxon>
        <taxon>Streptosporangiales</taxon>
        <taxon>Streptosporangiaceae</taxon>
        <taxon>Streptosporangium</taxon>
    </lineage>
</organism>
<evidence type="ECO:0000313" key="3">
    <source>
        <dbReference type="Proteomes" id="UP001499930"/>
    </source>
</evidence>
<feature type="compositionally biased region" description="Low complexity" evidence="1">
    <location>
        <begin position="96"/>
        <end position="113"/>
    </location>
</feature>
<evidence type="ECO:0000313" key="2">
    <source>
        <dbReference type="EMBL" id="GAA3000490.1"/>
    </source>
</evidence>
<sequence length="133" mass="14821">MSSRDDALAARTARQVQKHAPTYLVFWSLRNQRFEAWELTDPARCRIVHAAGAGELWDLMQQVNLDLWRTRPHGDQPPTPVAADHPDPSLPVTLLRGGTCRPRPGRRFGTGPAPDRRAPHRTGNGSMNSVAVR</sequence>
<keyword evidence="3" id="KW-1185">Reference proteome</keyword>
<dbReference type="Proteomes" id="UP001499930">
    <property type="component" value="Unassembled WGS sequence"/>
</dbReference>
<gene>
    <name evidence="2" type="ORF">GCM10017559_21790</name>
</gene>
<accession>A0ABP6KC39</accession>